<evidence type="ECO:0000313" key="7">
    <source>
        <dbReference type="EMBL" id="KAF9811772.1"/>
    </source>
</evidence>
<dbReference type="Gene3D" id="3.90.190.20">
    <property type="entry name" value="Mur ligase, C-terminal domain"/>
    <property type="match status" value="1"/>
</dbReference>
<reference evidence="7" key="1">
    <citation type="submission" date="2020-11" db="EMBL/GenBank/DDBJ databases">
        <authorList>
            <person name="Koelle M."/>
            <person name="Horta M.A.C."/>
            <person name="Nowrousian M."/>
            <person name="Ohm R.A."/>
            <person name="Benz P."/>
            <person name="Pilgard A."/>
        </authorList>
    </citation>
    <scope>NUCLEOTIDE SEQUENCE</scope>
    <source>
        <strain evidence="7">FPRL280</strain>
    </source>
</reference>
<reference evidence="7" key="2">
    <citation type="journal article" name="Front. Microbiol.">
        <title>Degradative Capacity of Two Strains of Rhodonia placenta: From Phenotype to Genotype.</title>
        <authorList>
            <person name="Kolle M."/>
            <person name="Horta M.A.C."/>
            <person name="Nowrousian M."/>
            <person name="Ohm R.A."/>
            <person name="Benz J.P."/>
            <person name="Pilgard A."/>
        </authorList>
    </citation>
    <scope>NUCLEOTIDE SEQUENCE</scope>
    <source>
        <strain evidence="7">FPRL280</strain>
    </source>
</reference>
<dbReference type="Proteomes" id="UP000639403">
    <property type="component" value="Unassembled WGS sequence"/>
</dbReference>
<dbReference type="InterPro" id="IPR036615">
    <property type="entry name" value="Mur_ligase_C_dom_sf"/>
</dbReference>
<evidence type="ECO:0000313" key="8">
    <source>
        <dbReference type="Proteomes" id="UP000639403"/>
    </source>
</evidence>
<dbReference type="EMBL" id="JADOXO010000143">
    <property type="protein sequence ID" value="KAF9811772.1"/>
    <property type="molecule type" value="Genomic_DNA"/>
</dbReference>
<dbReference type="SUPFAM" id="SSF53244">
    <property type="entry name" value="MurD-like peptide ligases, peptide-binding domain"/>
    <property type="match status" value="1"/>
</dbReference>
<proteinExistence type="inferred from homology"/>
<keyword evidence="5" id="KW-0067">ATP-binding</keyword>
<dbReference type="GO" id="GO:0046872">
    <property type="term" value="F:metal ion binding"/>
    <property type="evidence" value="ECO:0007669"/>
    <property type="project" value="UniProtKB-KW"/>
</dbReference>
<sequence>MSIDLSLDRIRKLQNLLPLYTRPTCHITGTNGKGSVSALLSSIFIASSAGVVGRFNSPHLVSVNDSITIDNAPVSPDVYAAVRAHVEQTDAAHKIGASNFEILTCTALQIFERALADIVVLEVGMGGRLDATNVIPDEAVLASALTAVDLDHQAFLGGNVAAIAREKAAIARRGKPFILGRQVHPEVQSAVLEVVGQAGGDLLTPSIVTAREWDEVPDGPKHIDDTSSSFEFRPQPITARLPCFVEPLNALLPLHGEHQLANLEVALGLISALLTHPSCINRLPWCANMTREAIACGIQRTSWPGRLSFHRLGSTLVLADGAHNSASARTLAAYITSTFSSHSEVFASAQPAITFLVALSHSPPKSPLETLAPLLSLPANIGVAPLQFTPPDGMPWVRPETSSTLRDAVAELAPQAELWEPGDVQEENPLALLRFALKWAAERHKREGLDGLVVVAGSLYLVADFYRLLEREGKPRPTYN</sequence>
<dbReference type="UniPathway" id="UPA00850"/>
<organism evidence="7 8">
    <name type="scientific">Rhodonia placenta</name>
    <dbReference type="NCBI Taxonomy" id="104341"/>
    <lineage>
        <taxon>Eukaryota</taxon>
        <taxon>Fungi</taxon>
        <taxon>Dikarya</taxon>
        <taxon>Basidiomycota</taxon>
        <taxon>Agaricomycotina</taxon>
        <taxon>Agaricomycetes</taxon>
        <taxon>Polyporales</taxon>
        <taxon>Adustoporiaceae</taxon>
        <taxon>Rhodonia</taxon>
    </lineage>
</organism>
<dbReference type="PANTHER" id="PTHR11136">
    <property type="entry name" value="FOLYLPOLYGLUTAMATE SYNTHASE-RELATED"/>
    <property type="match status" value="1"/>
</dbReference>
<evidence type="ECO:0000256" key="4">
    <source>
        <dbReference type="ARBA" id="ARBA00022741"/>
    </source>
</evidence>
<dbReference type="Gene3D" id="3.40.1190.10">
    <property type="entry name" value="Mur-like, catalytic domain"/>
    <property type="match status" value="1"/>
</dbReference>
<name>A0A8H7P0B7_9APHY</name>
<dbReference type="SUPFAM" id="SSF53623">
    <property type="entry name" value="MurD-like peptide ligases, catalytic domain"/>
    <property type="match status" value="1"/>
</dbReference>
<dbReference type="GO" id="GO:0005524">
    <property type="term" value="F:ATP binding"/>
    <property type="evidence" value="ECO:0007669"/>
    <property type="project" value="UniProtKB-KW"/>
</dbReference>
<keyword evidence="4" id="KW-0547">Nucleotide-binding</keyword>
<evidence type="ECO:0000256" key="6">
    <source>
        <dbReference type="ARBA" id="ARBA00022842"/>
    </source>
</evidence>
<protein>
    <recommendedName>
        <fullName evidence="9">Mur ligase central domain-containing protein</fullName>
    </recommendedName>
</protein>
<gene>
    <name evidence="7" type="ORF">IEO21_06428</name>
</gene>
<dbReference type="AlphaFoldDB" id="A0A8H7P0B7"/>
<evidence type="ECO:0000256" key="3">
    <source>
        <dbReference type="ARBA" id="ARBA00022723"/>
    </source>
</evidence>
<accession>A0A8H7P0B7</accession>
<dbReference type="GO" id="GO:0005829">
    <property type="term" value="C:cytosol"/>
    <property type="evidence" value="ECO:0007669"/>
    <property type="project" value="TreeGrafter"/>
</dbReference>
<evidence type="ECO:0000256" key="5">
    <source>
        <dbReference type="ARBA" id="ARBA00022840"/>
    </source>
</evidence>
<evidence type="ECO:0000256" key="1">
    <source>
        <dbReference type="ARBA" id="ARBA00008276"/>
    </source>
</evidence>
<evidence type="ECO:0000256" key="2">
    <source>
        <dbReference type="ARBA" id="ARBA00022598"/>
    </source>
</evidence>
<dbReference type="InterPro" id="IPR036565">
    <property type="entry name" value="Mur-like_cat_sf"/>
</dbReference>
<comment type="caution">
    <text evidence="7">The sequence shown here is derived from an EMBL/GenBank/DDBJ whole genome shotgun (WGS) entry which is preliminary data.</text>
</comment>
<dbReference type="GO" id="GO:0005739">
    <property type="term" value="C:mitochondrion"/>
    <property type="evidence" value="ECO:0007669"/>
    <property type="project" value="TreeGrafter"/>
</dbReference>
<dbReference type="InterPro" id="IPR018109">
    <property type="entry name" value="Folylpolyglutamate_synth_CS"/>
</dbReference>
<dbReference type="NCBIfam" id="TIGR01499">
    <property type="entry name" value="folC"/>
    <property type="match status" value="1"/>
</dbReference>
<dbReference type="PANTHER" id="PTHR11136:SF0">
    <property type="entry name" value="DIHYDROFOLATE SYNTHETASE-RELATED"/>
    <property type="match status" value="1"/>
</dbReference>
<dbReference type="GO" id="GO:0004326">
    <property type="term" value="F:tetrahydrofolylpolyglutamate synthase activity"/>
    <property type="evidence" value="ECO:0007669"/>
    <property type="project" value="InterPro"/>
</dbReference>
<keyword evidence="6" id="KW-0460">Magnesium</keyword>
<keyword evidence="3" id="KW-0479">Metal-binding</keyword>
<evidence type="ECO:0008006" key="9">
    <source>
        <dbReference type="Google" id="ProtNLM"/>
    </source>
</evidence>
<dbReference type="GO" id="GO:0008841">
    <property type="term" value="F:dihydrofolate synthase activity"/>
    <property type="evidence" value="ECO:0007669"/>
    <property type="project" value="TreeGrafter"/>
</dbReference>
<dbReference type="PROSITE" id="PS01012">
    <property type="entry name" value="FOLYLPOLYGLU_SYNT_2"/>
    <property type="match status" value="1"/>
</dbReference>
<dbReference type="InterPro" id="IPR001645">
    <property type="entry name" value="Folylpolyglutamate_synth"/>
</dbReference>
<comment type="similarity">
    <text evidence="1">Belongs to the folylpolyglutamate synthase family.</text>
</comment>
<keyword evidence="2" id="KW-0436">Ligase</keyword>